<dbReference type="FunFam" id="1.20.5.110:FF:000008">
    <property type="entry name" value="Syntaxin 132"/>
    <property type="match status" value="1"/>
</dbReference>
<organism evidence="11 12">
    <name type="scientific">Asparagus officinalis</name>
    <name type="common">Garden asparagus</name>
    <dbReference type="NCBI Taxonomy" id="4686"/>
    <lineage>
        <taxon>Eukaryota</taxon>
        <taxon>Viridiplantae</taxon>
        <taxon>Streptophyta</taxon>
        <taxon>Embryophyta</taxon>
        <taxon>Tracheophyta</taxon>
        <taxon>Spermatophyta</taxon>
        <taxon>Magnoliopsida</taxon>
        <taxon>Liliopsida</taxon>
        <taxon>Asparagales</taxon>
        <taxon>Asparagaceae</taxon>
        <taxon>Asparagoideae</taxon>
        <taxon>Asparagus</taxon>
    </lineage>
</organism>
<dbReference type="InterPro" id="IPR000727">
    <property type="entry name" value="T_SNARE_dom"/>
</dbReference>
<dbReference type="GO" id="GO:0005886">
    <property type="term" value="C:plasma membrane"/>
    <property type="evidence" value="ECO:0007669"/>
    <property type="project" value="UniProtKB-SubCell"/>
</dbReference>
<sequence length="309" mass="34677">MFNLMTESFERIKGKYPGEGDGDSVNGSTHGMNGFFKQVAEVEKHIEEVSTQLDKLQAANQESKQVTKASAMKAIKERMEKDIGEVAKIVIKVKASLEALDKDNLANRRKPGCEAGTSVDRSRTAMTAALRTKLKERMSQFQILRQNIQDEYREVVERRVFTVTGTHPGEETIDDLIETGNSEKIFANAIGQGQIMDTLAEIQERRDTVLEIERMLLDLHQAFMDMAVVVDSQGEMLDDIEAQVVSSVDHVQKATMKLQEAKKIRNNTRKYLLIALIVLIVIIIIALIPLFKKGSDDPSQQAQNMPKQT</sequence>
<dbReference type="GO" id="GO:0000149">
    <property type="term" value="F:SNARE binding"/>
    <property type="evidence" value="ECO:0007669"/>
    <property type="project" value="TreeGrafter"/>
</dbReference>
<dbReference type="GO" id="GO:0012505">
    <property type="term" value="C:endomembrane system"/>
    <property type="evidence" value="ECO:0007669"/>
    <property type="project" value="TreeGrafter"/>
</dbReference>
<evidence type="ECO:0000313" key="12">
    <source>
        <dbReference type="Proteomes" id="UP000243459"/>
    </source>
</evidence>
<dbReference type="InterPro" id="IPR045242">
    <property type="entry name" value="Syntaxin"/>
</dbReference>
<keyword evidence="3" id="KW-0813">Transport</keyword>
<feature type="domain" description="T-SNARE coiled-coil homology" evidence="10">
    <location>
        <begin position="199"/>
        <end position="261"/>
    </location>
</feature>
<dbReference type="OrthoDB" id="10255013at2759"/>
<dbReference type="GO" id="GO:0048278">
    <property type="term" value="P:vesicle docking"/>
    <property type="evidence" value="ECO:0007669"/>
    <property type="project" value="TreeGrafter"/>
</dbReference>
<accession>A0A5P1EF54</accession>
<dbReference type="GO" id="GO:0005484">
    <property type="term" value="F:SNAP receptor activity"/>
    <property type="evidence" value="ECO:0007669"/>
    <property type="project" value="TreeGrafter"/>
</dbReference>
<dbReference type="PROSITE" id="PS50192">
    <property type="entry name" value="T_SNARE"/>
    <property type="match status" value="1"/>
</dbReference>
<evidence type="ECO:0000259" key="10">
    <source>
        <dbReference type="PROSITE" id="PS50192"/>
    </source>
</evidence>
<dbReference type="Gene3D" id="1.20.58.70">
    <property type="match status" value="1"/>
</dbReference>
<dbReference type="Gene3D" id="1.20.5.110">
    <property type="match status" value="1"/>
</dbReference>
<dbReference type="GO" id="GO:0006886">
    <property type="term" value="P:intracellular protein transport"/>
    <property type="evidence" value="ECO:0007669"/>
    <property type="project" value="TreeGrafter"/>
</dbReference>
<dbReference type="Pfam" id="PF00804">
    <property type="entry name" value="Syntaxin"/>
    <property type="match status" value="1"/>
</dbReference>
<evidence type="ECO:0000256" key="5">
    <source>
        <dbReference type="ARBA" id="ARBA00022927"/>
    </source>
</evidence>
<gene>
    <name evidence="11" type="ORF">A4U43_C07F19550</name>
</gene>
<name>A0A5P1EF54_ASPOF</name>
<evidence type="ECO:0000256" key="4">
    <source>
        <dbReference type="ARBA" id="ARBA00022692"/>
    </source>
</evidence>
<dbReference type="CDD" id="cd15848">
    <property type="entry name" value="SNARE_syntaxin1-like"/>
    <property type="match status" value="1"/>
</dbReference>
<dbReference type="OMA" id="IICSFHV"/>
<evidence type="ECO:0000256" key="9">
    <source>
        <dbReference type="SAM" id="Phobius"/>
    </source>
</evidence>
<evidence type="ECO:0000256" key="3">
    <source>
        <dbReference type="ARBA" id="ARBA00022448"/>
    </source>
</evidence>
<dbReference type="GO" id="GO:0006887">
    <property type="term" value="P:exocytosis"/>
    <property type="evidence" value="ECO:0007669"/>
    <property type="project" value="TreeGrafter"/>
</dbReference>
<dbReference type="EMBL" id="CM007387">
    <property type="protein sequence ID" value="ONK63847.1"/>
    <property type="molecule type" value="Genomic_DNA"/>
</dbReference>
<dbReference type="GO" id="GO:0006906">
    <property type="term" value="P:vesicle fusion"/>
    <property type="evidence" value="ECO:0007669"/>
    <property type="project" value="TreeGrafter"/>
</dbReference>
<keyword evidence="4 9" id="KW-0812">Transmembrane</keyword>
<feature type="transmembrane region" description="Helical" evidence="9">
    <location>
        <begin position="271"/>
        <end position="291"/>
    </location>
</feature>
<evidence type="ECO:0000256" key="7">
    <source>
        <dbReference type="ARBA" id="ARBA00023136"/>
    </source>
</evidence>
<reference evidence="12" key="1">
    <citation type="journal article" date="2017" name="Nat. Commun.">
        <title>The asparagus genome sheds light on the origin and evolution of a young Y chromosome.</title>
        <authorList>
            <person name="Harkess A."/>
            <person name="Zhou J."/>
            <person name="Xu C."/>
            <person name="Bowers J.E."/>
            <person name="Van der Hulst R."/>
            <person name="Ayyampalayam S."/>
            <person name="Mercati F."/>
            <person name="Riccardi P."/>
            <person name="McKain M.R."/>
            <person name="Kakrana A."/>
            <person name="Tang H."/>
            <person name="Ray J."/>
            <person name="Groenendijk J."/>
            <person name="Arikit S."/>
            <person name="Mathioni S.M."/>
            <person name="Nakano M."/>
            <person name="Shan H."/>
            <person name="Telgmann-Rauber A."/>
            <person name="Kanno A."/>
            <person name="Yue Z."/>
            <person name="Chen H."/>
            <person name="Li W."/>
            <person name="Chen Y."/>
            <person name="Xu X."/>
            <person name="Zhang Y."/>
            <person name="Luo S."/>
            <person name="Chen H."/>
            <person name="Gao J."/>
            <person name="Mao Z."/>
            <person name="Pires J.C."/>
            <person name="Luo M."/>
            <person name="Kudrna D."/>
            <person name="Wing R.A."/>
            <person name="Meyers B.C."/>
            <person name="Yi K."/>
            <person name="Kong H."/>
            <person name="Lavrijsen P."/>
            <person name="Sunseri F."/>
            <person name="Falavigna A."/>
            <person name="Ye Y."/>
            <person name="Leebens-Mack J.H."/>
            <person name="Chen G."/>
        </authorList>
    </citation>
    <scope>NUCLEOTIDE SEQUENCE [LARGE SCALE GENOMIC DNA]</scope>
    <source>
        <strain evidence="12">cv. DH0086</strain>
    </source>
</reference>
<dbReference type="SMART" id="SM00397">
    <property type="entry name" value="t_SNARE"/>
    <property type="match status" value="1"/>
</dbReference>
<protein>
    <recommendedName>
        <fullName evidence="10">t-SNARE coiled-coil homology domain-containing protein</fullName>
    </recommendedName>
</protein>
<evidence type="ECO:0000256" key="1">
    <source>
        <dbReference type="ARBA" id="ARBA00004521"/>
    </source>
</evidence>
<evidence type="ECO:0000256" key="6">
    <source>
        <dbReference type="ARBA" id="ARBA00022989"/>
    </source>
</evidence>
<dbReference type="PANTHER" id="PTHR19957">
    <property type="entry name" value="SYNTAXIN"/>
    <property type="match status" value="1"/>
</dbReference>
<evidence type="ECO:0000256" key="8">
    <source>
        <dbReference type="SAM" id="Coils"/>
    </source>
</evidence>
<keyword evidence="12" id="KW-1185">Reference proteome</keyword>
<keyword evidence="6 9" id="KW-1133">Transmembrane helix</keyword>
<dbReference type="PANTHER" id="PTHR19957:SF307">
    <property type="entry name" value="PROTEIN SSO1-RELATED"/>
    <property type="match status" value="1"/>
</dbReference>
<keyword evidence="8" id="KW-0175">Coiled coil</keyword>
<comment type="similarity">
    <text evidence="2">Belongs to the syntaxin family.</text>
</comment>
<dbReference type="CDD" id="cd00179">
    <property type="entry name" value="SynN"/>
    <property type="match status" value="1"/>
</dbReference>
<evidence type="ECO:0000256" key="2">
    <source>
        <dbReference type="ARBA" id="ARBA00009063"/>
    </source>
</evidence>
<dbReference type="Proteomes" id="UP000243459">
    <property type="component" value="Chromosome 7"/>
</dbReference>
<dbReference type="SUPFAM" id="SSF47661">
    <property type="entry name" value="t-snare proteins"/>
    <property type="match status" value="1"/>
</dbReference>
<keyword evidence="5" id="KW-0653">Protein transport</keyword>
<dbReference type="InterPro" id="IPR010989">
    <property type="entry name" value="SNARE"/>
</dbReference>
<evidence type="ECO:0000313" key="11">
    <source>
        <dbReference type="EMBL" id="ONK63847.1"/>
    </source>
</evidence>
<dbReference type="GO" id="GO:0031201">
    <property type="term" value="C:SNARE complex"/>
    <property type="evidence" value="ECO:0007669"/>
    <property type="project" value="TreeGrafter"/>
</dbReference>
<proteinExistence type="inferred from homology"/>
<feature type="coiled-coil region" evidence="8">
    <location>
        <begin position="39"/>
        <end position="66"/>
    </location>
</feature>
<dbReference type="SMART" id="SM00503">
    <property type="entry name" value="SynN"/>
    <property type="match status" value="1"/>
</dbReference>
<dbReference type="Gramene" id="ONK63847">
    <property type="protein sequence ID" value="ONK63847"/>
    <property type="gene ID" value="A4U43_C07F19550"/>
</dbReference>
<keyword evidence="7 9" id="KW-0472">Membrane</keyword>
<dbReference type="AlphaFoldDB" id="A0A5P1EF54"/>
<comment type="subcellular location">
    <subcellularLocation>
        <location evidence="1">Cell membrane</location>
        <topology evidence="1">Single-pass type IV membrane protein</topology>
    </subcellularLocation>
</comment>
<dbReference type="Pfam" id="PF05739">
    <property type="entry name" value="SNARE"/>
    <property type="match status" value="1"/>
</dbReference>
<dbReference type="InterPro" id="IPR006011">
    <property type="entry name" value="Syntaxin_N"/>
</dbReference>